<dbReference type="AlphaFoldDB" id="A0A542UH79"/>
<proteinExistence type="predicted"/>
<comment type="caution">
    <text evidence="1">The sequence shown here is derived from an EMBL/GenBank/DDBJ whole genome shotgun (WGS) entry which is preliminary data.</text>
</comment>
<dbReference type="RefSeq" id="WP_055704501.1">
    <property type="nucleotide sequence ID" value="NZ_JBPJFI010000001.1"/>
</dbReference>
<dbReference type="InterPro" id="IPR049906">
    <property type="entry name" value="LxmA-like_leader"/>
</dbReference>
<evidence type="ECO:0000313" key="2">
    <source>
        <dbReference type="Proteomes" id="UP000318103"/>
    </source>
</evidence>
<protein>
    <submittedName>
        <fullName evidence="1">Uncharacterized protein</fullName>
    </submittedName>
</protein>
<gene>
    <name evidence="1" type="ORF">FB563_3452</name>
</gene>
<evidence type="ECO:0000313" key="1">
    <source>
        <dbReference type="EMBL" id="TQK98426.1"/>
    </source>
</evidence>
<accession>A0A542UH79</accession>
<dbReference type="Proteomes" id="UP000318103">
    <property type="component" value="Unassembled WGS sequence"/>
</dbReference>
<organism evidence="1 2">
    <name type="scientific">Streptomyces puniciscabiei</name>
    <dbReference type="NCBI Taxonomy" id="164348"/>
    <lineage>
        <taxon>Bacteria</taxon>
        <taxon>Bacillati</taxon>
        <taxon>Actinomycetota</taxon>
        <taxon>Actinomycetes</taxon>
        <taxon>Kitasatosporales</taxon>
        <taxon>Streptomycetaceae</taxon>
        <taxon>Streptomyces</taxon>
    </lineage>
</organism>
<name>A0A542UH79_9ACTN</name>
<dbReference type="EMBL" id="VFNX01000001">
    <property type="protein sequence ID" value="TQK98426.1"/>
    <property type="molecule type" value="Genomic_DNA"/>
</dbReference>
<sequence length="64" mass="6383">MDKSTAIMELVSNYTSYADVTELNVTAAADAPATTPVCAVSIASSSWCAAGASAASGATYEITC</sequence>
<dbReference type="NCBIfam" id="NF038146">
    <property type="entry name" value="LxmA_leader"/>
    <property type="match status" value="1"/>
</dbReference>
<reference evidence="1 2" key="1">
    <citation type="submission" date="2019-06" db="EMBL/GenBank/DDBJ databases">
        <title>Sequencing the genomes of 1000 actinobacteria strains.</title>
        <authorList>
            <person name="Klenk H.-P."/>
        </authorList>
    </citation>
    <scope>NUCLEOTIDE SEQUENCE [LARGE SCALE GENOMIC DNA]</scope>
    <source>
        <strain evidence="1 2">DSM 41929</strain>
    </source>
</reference>
<keyword evidence="2" id="KW-1185">Reference proteome</keyword>